<keyword evidence="4" id="KW-1185">Reference proteome</keyword>
<dbReference type="InterPro" id="IPR011613">
    <property type="entry name" value="GH15-like"/>
</dbReference>
<feature type="domain" description="GH15-like" evidence="1">
    <location>
        <begin position="238"/>
        <end position="601"/>
    </location>
</feature>
<proteinExistence type="predicted"/>
<dbReference type="PANTHER" id="PTHR31616">
    <property type="entry name" value="TREHALASE"/>
    <property type="match status" value="1"/>
</dbReference>
<comment type="caution">
    <text evidence="3">The sequence shown here is derived from an EMBL/GenBank/DDBJ whole genome shotgun (WGS) entry which is preliminary data.</text>
</comment>
<protein>
    <submittedName>
        <fullName evidence="3">Glycoside hydrolase family 15 protein</fullName>
    </submittedName>
</protein>
<evidence type="ECO:0000259" key="2">
    <source>
        <dbReference type="Pfam" id="PF19291"/>
    </source>
</evidence>
<dbReference type="InterPro" id="IPR008928">
    <property type="entry name" value="6-hairpin_glycosidase_sf"/>
</dbReference>
<accession>A0ABQ0GUV7</accession>
<name>A0ABQ0GUV7_9HYPH</name>
<dbReference type="SUPFAM" id="SSF48208">
    <property type="entry name" value="Six-hairpin glycosidases"/>
    <property type="match status" value="1"/>
</dbReference>
<dbReference type="PANTHER" id="PTHR31616:SF0">
    <property type="entry name" value="GLUCAN 1,4-ALPHA-GLUCOSIDASE"/>
    <property type="match status" value="1"/>
</dbReference>
<evidence type="ECO:0000259" key="1">
    <source>
        <dbReference type="Pfam" id="PF00723"/>
    </source>
</evidence>
<dbReference type="Gene3D" id="1.50.10.10">
    <property type="match status" value="1"/>
</dbReference>
<keyword evidence="3" id="KW-0378">Hydrolase</keyword>
<evidence type="ECO:0000313" key="3">
    <source>
        <dbReference type="EMBL" id="GAB1580438.1"/>
    </source>
</evidence>
<dbReference type="Pfam" id="PF19291">
    <property type="entry name" value="TREH_N"/>
    <property type="match status" value="1"/>
</dbReference>
<dbReference type="InterPro" id="IPR012341">
    <property type="entry name" value="6hp_glycosidase-like_sf"/>
</dbReference>
<reference evidence="3 4" key="1">
    <citation type="submission" date="2024-10" db="EMBL/GenBank/DDBJ databases">
        <title>Isolation, draft genome sequencing and identification of Phyllobacterium sp. NSA23, isolated from leaf soil.</title>
        <authorList>
            <person name="Akita H."/>
        </authorList>
    </citation>
    <scope>NUCLEOTIDE SEQUENCE [LARGE SCALE GENOMIC DNA]</scope>
    <source>
        <strain evidence="3 4">NSA23</strain>
    </source>
</reference>
<gene>
    <name evidence="3" type="ORF">PPNSA23_03810</name>
</gene>
<dbReference type="RefSeq" id="WP_407863445.1">
    <property type="nucleotide sequence ID" value="NZ_BAAFZP010000001.1"/>
</dbReference>
<dbReference type="InterPro" id="IPR045582">
    <property type="entry name" value="Trehalase-like_N"/>
</dbReference>
<dbReference type="EMBL" id="BAAFZP010000001">
    <property type="protein sequence ID" value="GAB1580438.1"/>
    <property type="molecule type" value="Genomic_DNA"/>
</dbReference>
<dbReference type="Proteomes" id="UP001628091">
    <property type="component" value="Unassembled WGS sequence"/>
</dbReference>
<dbReference type="Pfam" id="PF00723">
    <property type="entry name" value="Glyco_hydro_15"/>
    <property type="match status" value="1"/>
</dbReference>
<sequence>MNNPNPFANNSPLDLKQLPSLDLGVIGNSATAALIDRYGKFVWMCMPRLDGDPIFCSLLGQGNPEQEGGDWAIEIDNLVSSQQRYLRNTAVLETVLTDEKGNSLRVRDFAPRFKHHDRIFRPMAIIRLVEPIVGTPRMTMRLRPRFNYGAAIPETTRGSNHLRFLTGPQVVRLTTDAPISFIQEETPFIVDRPYAFVLGPDETLQESPMRVAKDFLDETCNYWIEWVRYLSLPVDWQDVVIRAAITLKLCANEETGGIVAALTTSIPEYGASGRTWDYRFCWLRDSYFTVKALNRLGATRTMEDYLRYVTNIAAGSPDGYLQPLFGLGLERRFDEELMASLPGYRNLGPVRSGNAAYMQVQNDGYGSVILAIAQCFFDERLPTMGDEALFRSLEPLGEQAAARWNQPDAGLWEFRTRNGVHTHSSVMCWAACDRLSRIATKLGIEDRAAHWRQVAQAIREETLTRAWNAEKGYFASAFDGEDLDACLLLMPEVGILPASDPRFLATLDAVEKHLRFGNHLYRYRTPDDFGEPETAFTACTFWLIEALARVGRTEDARAVFEEVLAHRNHLGLLSEGLHIESGELWGNFPQTYSMVGLINAAMHLSRSWEEVL</sequence>
<evidence type="ECO:0000313" key="4">
    <source>
        <dbReference type="Proteomes" id="UP001628091"/>
    </source>
</evidence>
<feature type="domain" description="Trehalase-like N-terminal" evidence="2">
    <location>
        <begin position="24"/>
        <end position="169"/>
    </location>
</feature>
<organism evidence="3 4">
    <name type="scientific">Phyllobacterium phragmitis</name>
    <dbReference type="NCBI Taxonomy" id="2670329"/>
    <lineage>
        <taxon>Bacteria</taxon>
        <taxon>Pseudomonadati</taxon>
        <taxon>Pseudomonadota</taxon>
        <taxon>Alphaproteobacteria</taxon>
        <taxon>Hyphomicrobiales</taxon>
        <taxon>Phyllobacteriaceae</taxon>
        <taxon>Phyllobacterium</taxon>
    </lineage>
</organism>
<dbReference type="GO" id="GO:0016787">
    <property type="term" value="F:hydrolase activity"/>
    <property type="evidence" value="ECO:0007669"/>
    <property type="project" value="UniProtKB-KW"/>
</dbReference>